<evidence type="ECO:0000313" key="2">
    <source>
        <dbReference type="EMBL" id="KAA9394565.1"/>
    </source>
</evidence>
<dbReference type="OrthoDB" id="5196541at2"/>
<organism evidence="2 3">
    <name type="scientific">Kocuria coralli</name>
    <dbReference type="NCBI Taxonomy" id="1461025"/>
    <lineage>
        <taxon>Bacteria</taxon>
        <taxon>Bacillati</taxon>
        <taxon>Actinomycetota</taxon>
        <taxon>Actinomycetes</taxon>
        <taxon>Micrococcales</taxon>
        <taxon>Micrococcaceae</taxon>
        <taxon>Kocuria</taxon>
    </lineage>
</organism>
<keyword evidence="2" id="KW-0315">Glutamine amidotransferase</keyword>
<feature type="domain" description="Glutamine amidotransferase" evidence="1">
    <location>
        <begin position="69"/>
        <end position="196"/>
    </location>
</feature>
<dbReference type="AlphaFoldDB" id="A0A5J5L051"/>
<comment type="caution">
    <text evidence="2">The sequence shown here is derived from an EMBL/GenBank/DDBJ whole genome shotgun (WGS) entry which is preliminary data.</text>
</comment>
<dbReference type="GO" id="GO:0005829">
    <property type="term" value="C:cytosol"/>
    <property type="evidence" value="ECO:0007669"/>
    <property type="project" value="TreeGrafter"/>
</dbReference>
<reference evidence="2 3" key="1">
    <citation type="submission" date="2019-05" db="EMBL/GenBank/DDBJ databases">
        <title>Kocuria coralli sp. nov., a novel actinobacterium isolated from coral reef seawater.</title>
        <authorList>
            <person name="Li J."/>
        </authorList>
    </citation>
    <scope>NUCLEOTIDE SEQUENCE [LARGE SCALE GENOMIC DNA]</scope>
    <source>
        <strain evidence="2 3">SCSIO 13007</strain>
    </source>
</reference>
<keyword evidence="2" id="KW-0808">Transferase</keyword>
<dbReference type="RefSeq" id="WP_158033588.1">
    <property type="nucleotide sequence ID" value="NZ_ML708615.1"/>
</dbReference>
<dbReference type="EMBL" id="SZWF01000006">
    <property type="protein sequence ID" value="KAA9394565.1"/>
    <property type="molecule type" value="Genomic_DNA"/>
</dbReference>
<dbReference type="PROSITE" id="PS51273">
    <property type="entry name" value="GATASE_TYPE_1"/>
    <property type="match status" value="1"/>
</dbReference>
<dbReference type="SUPFAM" id="SSF52317">
    <property type="entry name" value="Class I glutamine amidotransferase-like"/>
    <property type="match status" value="1"/>
</dbReference>
<dbReference type="PANTHER" id="PTHR42695">
    <property type="entry name" value="GLUTAMINE AMIDOTRANSFERASE YLR126C-RELATED"/>
    <property type="match status" value="1"/>
</dbReference>
<sequence>MKPAALERTPGAALPLSPRTLAIGHDHVASLGWVGDALEEFGHHVTMIHVVPESRFDHPNVDFEFPDPSDWDAIVTTGAPWPRELIATWLPREISFLRRAHDLGIPILGICFGGQLLAEALGGSVRHLESPRIGWSGIYPSHPRIPGGPWFHWNSDQMESPPGAEILATSSSGCEAFACGTSLGLQFHPEMTTELLDDWLAAQGVDHEEPWVRRLREQTGMQDRSRLRQQAADIVRLFLDRA</sequence>
<evidence type="ECO:0000259" key="1">
    <source>
        <dbReference type="Pfam" id="PF00117"/>
    </source>
</evidence>
<accession>A0A5J5L051</accession>
<dbReference type="Gene3D" id="3.40.50.880">
    <property type="match status" value="1"/>
</dbReference>
<evidence type="ECO:0000313" key="3">
    <source>
        <dbReference type="Proteomes" id="UP000325957"/>
    </source>
</evidence>
<dbReference type="PANTHER" id="PTHR42695:SF5">
    <property type="entry name" value="GLUTAMINE AMIDOTRANSFERASE YLR126C-RELATED"/>
    <property type="match status" value="1"/>
</dbReference>
<dbReference type="InterPro" id="IPR044992">
    <property type="entry name" value="ChyE-like"/>
</dbReference>
<gene>
    <name evidence="2" type="ORF">FCK90_07040</name>
</gene>
<keyword evidence="3" id="KW-1185">Reference proteome</keyword>
<dbReference type="Proteomes" id="UP000325957">
    <property type="component" value="Unassembled WGS sequence"/>
</dbReference>
<name>A0A5J5L051_9MICC</name>
<dbReference type="InterPro" id="IPR017926">
    <property type="entry name" value="GATASE"/>
</dbReference>
<protein>
    <submittedName>
        <fullName evidence="2">Type 1 glutamine amidotransferase</fullName>
    </submittedName>
</protein>
<dbReference type="InterPro" id="IPR029062">
    <property type="entry name" value="Class_I_gatase-like"/>
</dbReference>
<dbReference type="Pfam" id="PF00117">
    <property type="entry name" value="GATase"/>
    <property type="match status" value="1"/>
</dbReference>
<dbReference type="GO" id="GO:0016740">
    <property type="term" value="F:transferase activity"/>
    <property type="evidence" value="ECO:0007669"/>
    <property type="project" value="UniProtKB-KW"/>
</dbReference>
<proteinExistence type="predicted"/>
<dbReference type="CDD" id="cd01741">
    <property type="entry name" value="GATase1_1"/>
    <property type="match status" value="1"/>
</dbReference>